<gene>
    <name evidence="10" type="ORF">LL252_10740</name>
</gene>
<evidence type="ECO:0000313" key="10">
    <source>
        <dbReference type="EMBL" id="MCC4309047.1"/>
    </source>
</evidence>
<keyword evidence="5 8" id="KW-0812">Transmembrane</keyword>
<evidence type="ECO:0000259" key="9">
    <source>
        <dbReference type="Pfam" id="PF07291"/>
    </source>
</evidence>
<dbReference type="GO" id="GO:0016020">
    <property type="term" value="C:membrane"/>
    <property type="evidence" value="ECO:0007669"/>
    <property type="project" value="UniProtKB-SubCell"/>
</dbReference>
<feature type="transmembrane region" description="Helical" evidence="8">
    <location>
        <begin position="147"/>
        <end position="169"/>
    </location>
</feature>
<keyword evidence="6 8" id="KW-1133">Transmembrane helix</keyword>
<evidence type="ECO:0000256" key="4">
    <source>
        <dbReference type="ARBA" id="ARBA00019078"/>
    </source>
</evidence>
<reference evidence="10" key="1">
    <citation type="submission" date="2021-10" db="EMBL/GenBank/DDBJ databases">
        <title>The diversity and Nitrogen Metabolism of Culturable Nitrate-Utilizing Bacteria Within the Oxygen Minimum Zone of the Changjiang (Yangtze River)Estuary.</title>
        <authorList>
            <person name="Zhang D."/>
            <person name="Zheng J."/>
            <person name="Liu S."/>
            <person name="He W."/>
        </authorList>
    </citation>
    <scope>NUCLEOTIDE SEQUENCE</scope>
    <source>
        <strain evidence="10">FXH-223</strain>
    </source>
</reference>
<dbReference type="AlphaFoldDB" id="A0A9Q3YMR4"/>
<evidence type="ECO:0000256" key="7">
    <source>
        <dbReference type="ARBA" id="ARBA00023136"/>
    </source>
</evidence>
<proteinExistence type="predicted"/>
<comment type="caution">
    <text evidence="10">The sequence shown here is derived from an EMBL/GenBank/DDBJ whole genome shotgun (WGS) entry which is preliminary data.</text>
</comment>
<dbReference type="Pfam" id="PF07291">
    <property type="entry name" value="MauE"/>
    <property type="match status" value="1"/>
</dbReference>
<evidence type="ECO:0000256" key="6">
    <source>
        <dbReference type="ARBA" id="ARBA00022989"/>
    </source>
</evidence>
<evidence type="ECO:0000256" key="3">
    <source>
        <dbReference type="ARBA" id="ARBA00004856"/>
    </source>
</evidence>
<evidence type="ECO:0000256" key="2">
    <source>
        <dbReference type="ARBA" id="ARBA00004141"/>
    </source>
</evidence>
<keyword evidence="11" id="KW-1185">Reference proteome</keyword>
<keyword evidence="7 8" id="KW-0472">Membrane</keyword>
<dbReference type="GO" id="GO:0030416">
    <property type="term" value="P:methylamine metabolic process"/>
    <property type="evidence" value="ECO:0007669"/>
    <property type="project" value="InterPro"/>
</dbReference>
<evidence type="ECO:0000256" key="5">
    <source>
        <dbReference type="ARBA" id="ARBA00022692"/>
    </source>
</evidence>
<feature type="transmembrane region" description="Helical" evidence="8">
    <location>
        <begin position="75"/>
        <end position="94"/>
    </location>
</feature>
<name>A0A9Q3YMR4_9GAMM</name>
<comment type="function">
    <text evidence="1">May be specifically involved in the processing, transport, and/or maturation of the MADH beta-subunit.</text>
</comment>
<dbReference type="Proteomes" id="UP001108027">
    <property type="component" value="Unassembled WGS sequence"/>
</dbReference>
<dbReference type="RefSeq" id="WP_228233997.1">
    <property type="nucleotide sequence ID" value="NZ_JAJGNA010000011.1"/>
</dbReference>
<dbReference type="EMBL" id="JAJGNA010000011">
    <property type="protein sequence ID" value="MCC4309047.1"/>
    <property type="molecule type" value="Genomic_DNA"/>
</dbReference>
<accession>A0A9Q3YMR4</accession>
<evidence type="ECO:0000256" key="1">
    <source>
        <dbReference type="ARBA" id="ARBA00003475"/>
    </source>
</evidence>
<protein>
    <recommendedName>
        <fullName evidence="4">Methylamine utilization protein MauE</fullName>
    </recommendedName>
</protein>
<feature type="transmembrane region" description="Helical" evidence="8">
    <location>
        <begin position="123"/>
        <end position="141"/>
    </location>
</feature>
<evidence type="ECO:0000313" key="11">
    <source>
        <dbReference type="Proteomes" id="UP001108027"/>
    </source>
</evidence>
<sequence length="179" mass="18405">MSLDPILTAAGAVSLAVILASAASHKLRAPVWFRRQVAEYRLLPGALHGPAARALPLLEGALALALLWPATRGPAALAALALVVLYAAAIGINLSRGRRDLDCGCAGPGAPQPLHPRLLLRNLLLAGLALFAAAPAAPRALGVFDGFVVLAATAVTVLLYAAIEVWLANQPRLLGLSGR</sequence>
<dbReference type="InterPro" id="IPR009908">
    <property type="entry name" value="Methylamine_util_MauE"/>
</dbReference>
<comment type="pathway">
    <text evidence="3">One-carbon metabolism; methylamine degradation.</text>
</comment>
<feature type="domain" description="Methylamine utilisation protein MauE" evidence="9">
    <location>
        <begin position="6"/>
        <end position="133"/>
    </location>
</feature>
<comment type="subcellular location">
    <subcellularLocation>
        <location evidence="2">Membrane</location>
        <topology evidence="2">Multi-pass membrane protein</topology>
    </subcellularLocation>
</comment>
<organism evidence="10 11">
    <name type="scientific">Alloalcanivorax marinus</name>
    <dbReference type="NCBI Taxonomy" id="1177169"/>
    <lineage>
        <taxon>Bacteria</taxon>
        <taxon>Pseudomonadati</taxon>
        <taxon>Pseudomonadota</taxon>
        <taxon>Gammaproteobacteria</taxon>
        <taxon>Oceanospirillales</taxon>
        <taxon>Alcanivoracaceae</taxon>
        <taxon>Alloalcanivorax</taxon>
    </lineage>
</organism>
<evidence type="ECO:0000256" key="8">
    <source>
        <dbReference type="SAM" id="Phobius"/>
    </source>
</evidence>